<dbReference type="EMBL" id="FNCN01000055">
    <property type="protein sequence ID" value="SDI47149.1"/>
    <property type="molecule type" value="Genomic_DNA"/>
</dbReference>
<feature type="region of interest" description="Disordered" evidence="1">
    <location>
        <begin position="614"/>
        <end position="646"/>
    </location>
</feature>
<keyword evidence="3" id="KW-1185">Reference proteome</keyword>
<organism evidence="2 3">
    <name type="scientific">Sinosporangium album</name>
    <dbReference type="NCBI Taxonomy" id="504805"/>
    <lineage>
        <taxon>Bacteria</taxon>
        <taxon>Bacillati</taxon>
        <taxon>Actinomycetota</taxon>
        <taxon>Actinomycetes</taxon>
        <taxon>Streptosporangiales</taxon>
        <taxon>Streptosporangiaceae</taxon>
        <taxon>Sinosporangium</taxon>
    </lineage>
</organism>
<name>A0A1G8KUU5_9ACTN</name>
<sequence>MRDESGEWAHAYEAEVRLGATAPQGPYAWYLTDARGMWRFLVLDFDASRGDAGDVARDLAGAREVLAAADVEHLVCRSGPAGGMHVWVSADLVSADLVRAVAVAAARRWPTLDLSPLTNRRTGCVRPPGAPHRAGGWSRPEGGAERAAAILSRPVEAEAIQRLAVLLDADLAVAEAAEAAVRAVEQGQDGPRLAGRRRPCDVADLLAVEVAAGQGHAHLARVLVRLALARWSRAEAVALVEAHLSAPGLVHVRRQGGARERVRGVGERAALLERQWARAVAYAATLRREVDGQEPEEGEWPRRVAGVVATVAGVRRAVEGAAAEGRWARQSGPADRRALEFALEMALEAVAGEVELDCRRVALACGMGKTTAARALRRLCLDGWLALVEAGEGRRAHRYRVLQQPDCPAAAELATSPPDDAQAQAVTRDALGGGGTQAIPRPAEAPSLPCAPDVARTRHRAELAARREITGHDLYTHPRPGQPGLGAHTAATAAALATGLYNVKDLAQATGYTAATTRRHLTGLRTHNLARPTTTAATTWRPTATSPDRVTRRIGAAGVRARRARAYALDRAIWAWWLDELAWMRTPGKRRGRAAGPGQQPLILVGAPTWSRRARYPRDDRGRADHHAARTQIDQPTAAERRTAGG</sequence>
<evidence type="ECO:0000256" key="1">
    <source>
        <dbReference type="SAM" id="MobiDB-lite"/>
    </source>
</evidence>
<dbReference type="AlphaFoldDB" id="A0A1G8KUU5"/>
<evidence type="ECO:0000313" key="3">
    <source>
        <dbReference type="Proteomes" id="UP000198923"/>
    </source>
</evidence>
<feature type="region of interest" description="Disordered" evidence="1">
    <location>
        <begin position="431"/>
        <end position="453"/>
    </location>
</feature>
<dbReference type="Proteomes" id="UP000198923">
    <property type="component" value="Unassembled WGS sequence"/>
</dbReference>
<proteinExistence type="predicted"/>
<gene>
    <name evidence="2" type="ORF">SAMN05421505_15520</name>
</gene>
<accession>A0A1G8KUU5</accession>
<evidence type="ECO:0000313" key="2">
    <source>
        <dbReference type="EMBL" id="SDI47149.1"/>
    </source>
</evidence>
<protein>
    <submittedName>
        <fullName evidence="2">Uncharacterized protein</fullName>
    </submittedName>
</protein>
<reference evidence="2 3" key="1">
    <citation type="submission" date="2016-10" db="EMBL/GenBank/DDBJ databases">
        <authorList>
            <person name="de Groot N.N."/>
        </authorList>
    </citation>
    <scope>NUCLEOTIDE SEQUENCE [LARGE SCALE GENOMIC DNA]</scope>
    <source>
        <strain evidence="2 3">CPCC 201354</strain>
    </source>
</reference>
<feature type="compositionally biased region" description="Basic and acidic residues" evidence="1">
    <location>
        <begin position="616"/>
        <end position="628"/>
    </location>
</feature>